<dbReference type="Proteomes" id="UP001138961">
    <property type="component" value="Unassembled WGS sequence"/>
</dbReference>
<evidence type="ECO:0000313" key="1">
    <source>
        <dbReference type="EMBL" id="MCB5198633.1"/>
    </source>
</evidence>
<protein>
    <recommendedName>
        <fullName evidence="3">Transcriptional activator HlyU</fullName>
    </recommendedName>
</protein>
<comment type="caution">
    <text evidence="1">The sequence shown here is derived from an EMBL/GenBank/DDBJ whole genome shotgun (WGS) entry which is preliminary data.</text>
</comment>
<reference evidence="1" key="1">
    <citation type="submission" date="2021-10" db="EMBL/GenBank/DDBJ databases">
        <title>Loktanella gaetbuli sp. nov., isolated from a tidal flat.</title>
        <authorList>
            <person name="Park S."/>
            <person name="Yoon J.-H."/>
        </authorList>
    </citation>
    <scope>NUCLEOTIDE SEQUENCE</scope>
    <source>
        <strain evidence="1">TSTF-M6</strain>
    </source>
</reference>
<dbReference type="EMBL" id="JAJATZ010000002">
    <property type="protein sequence ID" value="MCB5198633.1"/>
    <property type="molecule type" value="Genomic_DNA"/>
</dbReference>
<sequence>MSWLSKLFGGGQSADPVTAEPQGEVYKGFTIIPTPIKADKAYRIGARIIGDVDGESREHQLIRADTLQSFDDAVAASIAKAKLMIDQQGAGLFNA</sequence>
<gene>
    <name evidence="1" type="ORF">LGQ03_05225</name>
</gene>
<evidence type="ECO:0000313" key="2">
    <source>
        <dbReference type="Proteomes" id="UP001138961"/>
    </source>
</evidence>
<keyword evidence="2" id="KW-1185">Reference proteome</keyword>
<dbReference type="RefSeq" id="WP_226747545.1">
    <property type="nucleotide sequence ID" value="NZ_JAJATZ010000002.1"/>
</dbReference>
<dbReference type="InterPro" id="IPR018772">
    <property type="entry name" value="Transcription_activator_HlyU"/>
</dbReference>
<organism evidence="1 2">
    <name type="scientific">Loktanella gaetbuli</name>
    <dbReference type="NCBI Taxonomy" id="2881335"/>
    <lineage>
        <taxon>Bacteria</taxon>
        <taxon>Pseudomonadati</taxon>
        <taxon>Pseudomonadota</taxon>
        <taxon>Alphaproteobacteria</taxon>
        <taxon>Rhodobacterales</taxon>
        <taxon>Roseobacteraceae</taxon>
        <taxon>Loktanella</taxon>
    </lineage>
</organism>
<accession>A0ABS8BSB5</accession>
<dbReference type="Pfam" id="PF10115">
    <property type="entry name" value="HlyU"/>
    <property type="match status" value="1"/>
</dbReference>
<proteinExistence type="predicted"/>
<name>A0ABS8BSB5_9RHOB</name>
<evidence type="ECO:0008006" key="3">
    <source>
        <dbReference type="Google" id="ProtNLM"/>
    </source>
</evidence>